<dbReference type="PROSITE" id="PS50846">
    <property type="entry name" value="HMA_2"/>
    <property type="match status" value="1"/>
</dbReference>
<dbReference type="GO" id="GO:0003677">
    <property type="term" value="F:DNA binding"/>
    <property type="evidence" value="ECO:0007669"/>
    <property type="project" value="UniProtKB-UniRule"/>
</dbReference>
<evidence type="ECO:0000313" key="12">
    <source>
        <dbReference type="Proteomes" id="UP000807159"/>
    </source>
</evidence>
<sequence length="931" mass="104549">MSSMYVFEGSDSHGFDGVEVPSEGNLSTEKRKAEDDIESAEKRKRKKNKCPTPRPACSWVHFSREFIKEYSASHPESCGLKAATKAASDAWKSMRVEEKAKYTKQARELWDSYLSTAPARIPKPRKQTKLVTRCSPGRLFNVLQRLSPEQNAAVKSMGFGSLLGLRCRTLRRSLCLWLLERFNTAGCSLEICGVCIPLSPRDVEIVLGLAASGKDVINSGPDDLIVDLRRSYNATNHGISVRLLEERLTAPEAGEDFKRSFVLYALGTLLSPTARLDVSPSFLHFLTNMDVVHQYNWGKFLLDRLVREVSRFHQGKQRAVGGCLLFLQLFYYESISVEGSHSSNSSVVPCLSSWGEEEISEREKRQRELGGYGFGEVICKEKCTGLEFSESRGQLDGSSEGVNHDSVFEQQANQAGKEIMDGNTYVEGANVPSLLTSNDVLCGNMEVGTESASTICQNKEYDCNGTLNCIDDVIPEETCIFSPHACPLLDCNFTGSSEQLSLHFSSKHWDCGRRFRYNIPLSVSLGVNEQFLVLQAEEDGVLFLLGKGIESLGNTVIVTYIGPSSSQDRFLYDVVASRGVSSLRLKSLTECFPGRVEGLPPVDFLLIPFAFLGPSGQLDLEAFQSNLEECRTFQEITFHQIQSNVQLILYSKHFNKSSWTVILPRTHHLKVHINCEGCKQKVRKLLNKIDGVYSVNIKTEHQLVIVSGRVDSATLIKKLVKSGKRAELWSLRTKNKRNQEQLNANQLQFLANDFSDPQNQFMYPASFDNETDNTRSYGDFLNQNVELKAMNVGRGQDLIAATRMGNFYMDDDNFAGSGRSGDDFAYMMGHADYQGSGTGFAGLGGHEFNGIPTYDQTYRPSMIMSKKQQRYHYNHPATEMHNIYMQEPHTGNNMMTNDNFMYQPYMIDHASSTTPPYTDYHLFHEMPYPCY</sequence>
<dbReference type="GO" id="GO:0005634">
    <property type="term" value="C:nucleus"/>
    <property type="evidence" value="ECO:0007669"/>
    <property type="project" value="UniProtKB-UniRule"/>
</dbReference>
<evidence type="ECO:0000256" key="4">
    <source>
        <dbReference type="ARBA" id="ARBA00024004"/>
    </source>
</evidence>
<gene>
    <name evidence="11" type="ORF">H0E87_008777</name>
</gene>
<dbReference type="InterPro" id="IPR019557">
    <property type="entry name" value="AminoTfrase-like_pln_mobile"/>
</dbReference>
<dbReference type="PROSITE" id="PS51081">
    <property type="entry name" value="ZF_SIAH"/>
    <property type="match status" value="1"/>
</dbReference>
<keyword evidence="3" id="KW-0862">Zinc</keyword>
<dbReference type="EMBL" id="JACEGQ020000004">
    <property type="protein sequence ID" value="KAH8511343.1"/>
    <property type="molecule type" value="Genomic_DNA"/>
</dbReference>
<dbReference type="GO" id="GO:0008270">
    <property type="term" value="F:zinc ion binding"/>
    <property type="evidence" value="ECO:0007669"/>
    <property type="project" value="UniProtKB-KW"/>
</dbReference>
<dbReference type="Pfam" id="PF10536">
    <property type="entry name" value="PMD"/>
    <property type="match status" value="1"/>
</dbReference>
<feature type="DNA-binding region" description="HMG box" evidence="5">
    <location>
        <begin position="52"/>
        <end position="121"/>
    </location>
</feature>
<reference evidence="11" key="1">
    <citation type="journal article" date="2021" name="J. Hered.">
        <title>Genome Assembly of Salicaceae Populus deltoides (Eastern Cottonwood) I-69 Based on Nanopore Sequencing and Hi-C Technologies.</title>
        <authorList>
            <person name="Bai S."/>
            <person name="Wu H."/>
            <person name="Zhang J."/>
            <person name="Pan Z."/>
            <person name="Zhao W."/>
            <person name="Li Z."/>
            <person name="Tong C."/>
        </authorList>
    </citation>
    <scope>NUCLEOTIDE SEQUENCE</scope>
    <source>
        <tissue evidence="11">Leaf</tissue>
    </source>
</reference>
<evidence type="ECO:0000256" key="2">
    <source>
        <dbReference type="ARBA" id="ARBA00022771"/>
    </source>
</evidence>
<keyword evidence="5" id="KW-0539">Nucleus</keyword>
<dbReference type="PANTHER" id="PTHR46632">
    <property type="entry name" value="E3 UBIQUITIN-PROTEIN LIGASE SINA-LIKE 4"/>
    <property type="match status" value="1"/>
</dbReference>
<evidence type="ECO:0008006" key="13">
    <source>
        <dbReference type="Google" id="ProtNLM"/>
    </source>
</evidence>
<keyword evidence="5" id="KW-0238">DNA-binding</keyword>
<comment type="caution">
    <text evidence="11">The sequence shown here is derived from an EMBL/GenBank/DDBJ whole genome shotgun (WGS) entry which is preliminary data.</text>
</comment>
<dbReference type="InterPro" id="IPR013010">
    <property type="entry name" value="Znf_SIAH"/>
</dbReference>
<evidence type="ECO:0000259" key="8">
    <source>
        <dbReference type="PROSITE" id="PS50118"/>
    </source>
</evidence>
<evidence type="ECO:0000313" key="11">
    <source>
        <dbReference type="EMBL" id="KAH8511343.1"/>
    </source>
</evidence>
<dbReference type="InterPro" id="IPR044286">
    <property type="entry name" value="SINL_plant"/>
</dbReference>
<dbReference type="Proteomes" id="UP000807159">
    <property type="component" value="Chromosome 4"/>
</dbReference>
<keyword evidence="2 6" id="KW-0863">Zinc-finger</keyword>
<dbReference type="InterPro" id="IPR013083">
    <property type="entry name" value="Znf_RING/FYVE/PHD"/>
</dbReference>
<comment type="function">
    <text evidence="4">E3 ubiquitin-protein ligase that mediates ubiquitination and subsequent proteasomal degradation of target proteins. E3 ubiquitin ligases accept ubiquitin from an E2 ubiquitin-conjugating enzyme in the form of a thioester and then directly transfers the ubiquitin to targeted substrates. It probably triggers the ubiquitin-mediated degradation of different substrates.</text>
</comment>
<dbReference type="PANTHER" id="PTHR46632:SF13">
    <property type="entry name" value="RING-TYPE E3 UBIQUITIN TRANSFERASE"/>
    <property type="match status" value="1"/>
</dbReference>
<evidence type="ECO:0000259" key="9">
    <source>
        <dbReference type="PROSITE" id="PS50846"/>
    </source>
</evidence>
<dbReference type="AlphaFoldDB" id="A0A8T2Z1P4"/>
<dbReference type="SUPFAM" id="SSF47095">
    <property type="entry name" value="HMG-box"/>
    <property type="match status" value="1"/>
</dbReference>
<dbReference type="PROSITE" id="PS50118">
    <property type="entry name" value="HMG_BOX_2"/>
    <property type="match status" value="1"/>
</dbReference>
<dbReference type="CDD" id="cd00371">
    <property type="entry name" value="HMA"/>
    <property type="match status" value="1"/>
</dbReference>
<organism evidence="11 12">
    <name type="scientific">Populus deltoides</name>
    <name type="common">Eastern poplar</name>
    <name type="synonym">Eastern cottonwood</name>
    <dbReference type="NCBI Taxonomy" id="3696"/>
    <lineage>
        <taxon>Eukaryota</taxon>
        <taxon>Viridiplantae</taxon>
        <taxon>Streptophyta</taxon>
        <taxon>Embryophyta</taxon>
        <taxon>Tracheophyta</taxon>
        <taxon>Spermatophyta</taxon>
        <taxon>Magnoliopsida</taxon>
        <taxon>eudicotyledons</taxon>
        <taxon>Gunneridae</taxon>
        <taxon>Pentapetalae</taxon>
        <taxon>rosids</taxon>
        <taxon>fabids</taxon>
        <taxon>Malpighiales</taxon>
        <taxon>Salicaceae</taxon>
        <taxon>Saliceae</taxon>
        <taxon>Populus</taxon>
    </lineage>
</organism>
<accession>A0A8T2Z1P4</accession>
<dbReference type="Pfam" id="PF00505">
    <property type="entry name" value="HMG_box"/>
    <property type="match status" value="1"/>
</dbReference>
<keyword evidence="12" id="KW-1185">Reference proteome</keyword>
<feature type="region of interest" description="Disordered" evidence="7">
    <location>
        <begin position="1"/>
        <end position="53"/>
    </location>
</feature>
<feature type="domain" description="HMG box" evidence="8">
    <location>
        <begin position="52"/>
        <end position="121"/>
    </location>
</feature>
<evidence type="ECO:0000256" key="3">
    <source>
        <dbReference type="ARBA" id="ARBA00022833"/>
    </source>
</evidence>
<dbReference type="SUPFAM" id="SSF49599">
    <property type="entry name" value="TRAF domain-like"/>
    <property type="match status" value="1"/>
</dbReference>
<dbReference type="InterPro" id="IPR009071">
    <property type="entry name" value="HMG_box_dom"/>
</dbReference>
<dbReference type="Gene3D" id="1.10.30.10">
    <property type="entry name" value="High mobility group box domain"/>
    <property type="match status" value="1"/>
</dbReference>
<proteinExistence type="predicted"/>
<evidence type="ECO:0000256" key="1">
    <source>
        <dbReference type="ARBA" id="ARBA00022723"/>
    </source>
</evidence>
<dbReference type="Gene3D" id="3.30.40.10">
    <property type="entry name" value="Zinc/RING finger domain, C3HC4 (zinc finger)"/>
    <property type="match status" value="1"/>
</dbReference>
<feature type="domain" description="SIAH-type" evidence="10">
    <location>
        <begin position="451"/>
        <end position="509"/>
    </location>
</feature>
<dbReference type="CDD" id="cd00084">
    <property type="entry name" value="HMG-box_SF"/>
    <property type="match status" value="1"/>
</dbReference>
<dbReference type="Gene3D" id="3.30.70.100">
    <property type="match status" value="1"/>
</dbReference>
<dbReference type="SMART" id="SM00398">
    <property type="entry name" value="HMG"/>
    <property type="match status" value="1"/>
</dbReference>
<feature type="domain" description="HMA" evidence="9">
    <location>
        <begin position="664"/>
        <end position="727"/>
    </location>
</feature>
<dbReference type="InterPro" id="IPR036163">
    <property type="entry name" value="HMA_dom_sf"/>
</dbReference>
<dbReference type="SUPFAM" id="SSF55008">
    <property type="entry name" value="HMA, heavy metal-associated domain"/>
    <property type="match status" value="1"/>
</dbReference>
<protein>
    <recommendedName>
        <fullName evidence="13">RING-type E3 ubiquitin transferase</fullName>
    </recommendedName>
</protein>
<evidence type="ECO:0000256" key="6">
    <source>
        <dbReference type="PROSITE-ProRule" id="PRU00455"/>
    </source>
</evidence>
<keyword evidence="1" id="KW-0479">Metal-binding</keyword>
<dbReference type="InterPro" id="IPR006121">
    <property type="entry name" value="HMA_dom"/>
</dbReference>
<evidence type="ECO:0000256" key="7">
    <source>
        <dbReference type="SAM" id="MobiDB-lite"/>
    </source>
</evidence>
<evidence type="ECO:0000256" key="5">
    <source>
        <dbReference type="PROSITE-ProRule" id="PRU00267"/>
    </source>
</evidence>
<dbReference type="Pfam" id="PF00403">
    <property type="entry name" value="HMA"/>
    <property type="match status" value="1"/>
</dbReference>
<evidence type="ECO:0000259" key="10">
    <source>
        <dbReference type="PROSITE" id="PS51081"/>
    </source>
</evidence>
<name>A0A8T2Z1P4_POPDE</name>
<dbReference type="InterPro" id="IPR036910">
    <property type="entry name" value="HMG_box_dom_sf"/>
</dbReference>